<dbReference type="Pfam" id="PF06568">
    <property type="entry name" value="YjiS-like"/>
    <property type="match status" value="1"/>
</dbReference>
<evidence type="ECO:0000313" key="2">
    <source>
        <dbReference type="EMBL" id="OSJ25837.1"/>
    </source>
</evidence>
<comment type="caution">
    <text evidence="2">The sequence shown here is derived from an EMBL/GenBank/DDBJ whole genome shotgun (WGS) entry which is preliminary data.</text>
</comment>
<reference evidence="2 3" key="1">
    <citation type="submission" date="2017-03" db="EMBL/GenBank/DDBJ databases">
        <title>Whole genome sequences of fourteen strains of Bradyrhizobium canariense and one strain of Bradyrhizobium japonicum isolated from Lupinus (Papilionoideae: Genisteae) species in Algeria.</title>
        <authorList>
            <person name="Crovadore J."/>
            <person name="Chekireb D."/>
            <person name="Brachmann A."/>
            <person name="Chablais R."/>
            <person name="Cochard B."/>
            <person name="Lefort F."/>
        </authorList>
    </citation>
    <scope>NUCLEOTIDE SEQUENCE [LARGE SCALE GENOMIC DNA]</scope>
    <source>
        <strain evidence="2 3">UBMA197</strain>
    </source>
</reference>
<gene>
    <name evidence="2" type="ORF">BSZ19_38465</name>
</gene>
<dbReference type="InterPro" id="IPR009506">
    <property type="entry name" value="YjiS-like"/>
</dbReference>
<accession>A0A1Y2JD77</accession>
<organism evidence="2 3">
    <name type="scientific">Bradyrhizobium japonicum</name>
    <dbReference type="NCBI Taxonomy" id="375"/>
    <lineage>
        <taxon>Bacteria</taxon>
        <taxon>Pseudomonadati</taxon>
        <taxon>Pseudomonadota</taxon>
        <taxon>Alphaproteobacteria</taxon>
        <taxon>Hyphomicrobiales</taxon>
        <taxon>Nitrobacteraceae</taxon>
        <taxon>Bradyrhizobium</taxon>
    </lineage>
</organism>
<dbReference type="AlphaFoldDB" id="A0A1Y2JD77"/>
<dbReference type="Proteomes" id="UP000193335">
    <property type="component" value="Unassembled WGS sequence"/>
</dbReference>
<dbReference type="EMBL" id="NAFL01000279">
    <property type="protein sequence ID" value="OSJ25837.1"/>
    <property type="molecule type" value="Genomic_DNA"/>
</dbReference>
<protein>
    <recommendedName>
        <fullName evidence="1">YjiS-like domain-containing protein</fullName>
    </recommendedName>
</protein>
<evidence type="ECO:0000259" key="1">
    <source>
        <dbReference type="Pfam" id="PF06568"/>
    </source>
</evidence>
<name>A0A1Y2JD77_BRAJP</name>
<feature type="domain" description="YjiS-like" evidence="1">
    <location>
        <begin position="47"/>
        <end position="80"/>
    </location>
</feature>
<proteinExistence type="predicted"/>
<sequence>MLSVAQRYSPPELIGGDKAVKLSSTRLISADIKALVNLYEVWASVGATLHLWRQRYRNRRELARWTEPDLHDIGVSRSDIAHELEKPFWRA</sequence>
<evidence type="ECO:0000313" key="3">
    <source>
        <dbReference type="Proteomes" id="UP000193335"/>
    </source>
</evidence>